<name>A0A1I8Q760_STOCA</name>
<dbReference type="InterPro" id="IPR036880">
    <property type="entry name" value="Kunitz_BPTI_sf"/>
</dbReference>
<keyword evidence="7" id="KW-1185">Reference proteome</keyword>
<keyword evidence="2" id="KW-0722">Serine protease inhibitor</keyword>
<dbReference type="GO" id="GO:0005615">
    <property type="term" value="C:extracellular space"/>
    <property type="evidence" value="ECO:0007669"/>
    <property type="project" value="TreeGrafter"/>
</dbReference>
<dbReference type="GO" id="GO:0004867">
    <property type="term" value="F:serine-type endopeptidase inhibitor activity"/>
    <property type="evidence" value="ECO:0007669"/>
    <property type="project" value="UniProtKB-KW"/>
</dbReference>
<feature type="domain" description="BPTI/Kunitz inhibitor" evidence="5">
    <location>
        <begin position="25"/>
        <end position="76"/>
    </location>
</feature>
<dbReference type="PROSITE" id="PS51257">
    <property type="entry name" value="PROKAR_LIPOPROTEIN"/>
    <property type="match status" value="1"/>
</dbReference>
<protein>
    <recommendedName>
        <fullName evidence="5">BPTI/Kunitz inhibitor domain-containing protein</fullName>
    </recommendedName>
</protein>
<dbReference type="Pfam" id="PF00014">
    <property type="entry name" value="Kunitz_BPTI"/>
    <property type="match status" value="1"/>
</dbReference>
<evidence type="ECO:0000256" key="4">
    <source>
        <dbReference type="SAM" id="SignalP"/>
    </source>
</evidence>
<dbReference type="SUPFAM" id="SSF57362">
    <property type="entry name" value="BPTI-like"/>
    <property type="match status" value="1"/>
</dbReference>
<dbReference type="PANTHER" id="PTHR10083">
    <property type="entry name" value="KUNITZ-TYPE PROTEASE INHIBITOR-RELATED"/>
    <property type="match status" value="1"/>
</dbReference>
<evidence type="ECO:0000256" key="2">
    <source>
        <dbReference type="ARBA" id="ARBA00022900"/>
    </source>
</evidence>
<dbReference type="PROSITE" id="PS50279">
    <property type="entry name" value="BPTI_KUNITZ_2"/>
    <property type="match status" value="1"/>
</dbReference>
<proteinExistence type="predicted"/>
<dbReference type="OrthoDB" id="4473401at2759"/>
<dbReference type="Gene3D" id="4.10.410.10">
    <property type="entry name" value="Pancreatic trypsin inhibitor Kunitz domain"/>
    <property type="match status" value="1"/>
</dbReference>
<dbReference type="InterPro" id="IPR050098">
    <property type="entry name" value="TFPI/VKTCI-like"/>
</dbReference>
<dbReference type="EnsemblMetazoa" id="SCAU014499-RA">
    <property type="protein sequence ID" value="SCAU014499-PA"/>
    <property type="gene ID" value="SCAU014499"/>
</dbReference>
<feature type="signal peptide" evidence="4">
    <location>
        <begin position="1"/>
        <end position="19"/>
    </location>
</feature>
<dbReference type="SMART" id="SM00131">
    <property type="entry name" value="KU"/>
    <property type="match status" value="1"/>
</dbReference>
<keyword evidence="1" id="KW-0646">Protease inhibitor</keyword>
<dbReference type="Proteomes" id="UP000095300">
    <property type="component" value="Unassembled WGS sequence"/>
</dbReference>
<dbReference type="KEGG" id="scac:106089501"/>
<evidence type="ECO:0000259" key="5">
    <source>
        <dbReference type="PROSITE" id="PS50279"/>
    </source>
</evidence>
<dbReference type="AlphaFoldDB" id="A0A1I8Q760"/>
<organism evidence="6 7">
    <name type="scientific">Stomoxys calcitrans</name>
    <name type="common">Stable fly</name>
    <name type="synonym">Conops calcitrans</name>
    <dbReference type="NCBI Taxonomy" id="35570"/>
    <lineage>
        <taxon>Eukaryota</taxon>
        <taxon>Metazoa</taxon>
        <taxon>Ecdysozoa</taxon>
        <taxon>Arthropoda</taxon>
        <taxon>Hexapoda</taxon>
        <taxon>Insecta</taxon>
        <taxon>Pterygota</taxon>
        <taxon>Neoptera</taxon>
        <taxon>Endopterygota</taxon>
        <taxon>Diptera</taxon>
        <taxon>Brachycera</taxon>
        <taxon>Muscomorpha</taxon>
        <taxon>Muscoidea</taxon>
        <taxon>Muscidae</taxon>
        <taxon>Stomoxys</taxon>
    </lineage>
</organism>
<evidence type="ECO:0000313" key="7">
    <source>
        <dbReference type="Proteomes" id="UP000095300"/>
    </source>
</evidence>
<dbReference type="InterPro" id="IPR020901">
    <property type="entry name" value="Prtase_inh_Kunz-CS"/>
</dbReference>
<keyword evidence="3" id="KW-1015">Disulfide bond</keyword>
<dbReference type="STRING" id="35570.A0A1I8Q760"/>
<dbReference type="PROSITE" id="PS00280">
    <property type="entry name" value="BPTI_KUNITZ_1"/>
    <property type="match status" value="1"/>
</dbReference>
<feature type="chain" id="PRO_5009327884" description="BPTI/Kunitz inhibitor domain-containing protein" evidence="4">
    <location>
        <begin position="20"/>
        <end position="78"/>
    </location>
</feature>
<gene>
    <name evidence="6" type="primary">106089501</name>
</gene>
<evidence type="ECO:0000256" key="1">
    <source>
        <dbReference type="ARBA" id="ARBA00022690"/>
    </source>
</evidence>
<accession>A0A1I8Q760</accession>
<evidence type="ECO:0000313" key="6">
    <source>
        <dbReference type="EnsemblMetazoa" id="SCAU014499-PA"/>
    </source>
</evidence>
<dbReference type="FunFam" id="4.10.410.10:FF:000004">
    <property type="entry name" value="Tissue factor pathway inhibitor"/>
    <property type="match status" value="1"/>
</dbReference>
<reference evidence="6" key="1">
    <citation type="submission" date="2020-05" db="UniProtKB">
        <authorList>
            <consortium name="EnsemblMetazoa"/>
        </authorList>
    </citation>
    <scope>IDENTIFICATION</scope>
    <source>
        <strain evidence="6">USDA</strain>
    </source>
</reference>
<keyword evidence="4" id="KW-0732">Signal</keyword>
<dbReference type="InterPro" id="IPR002223">
    <property type="entry name" value="Kunitz_BPTI"/>
</dbReference>
<sequence length="78" mass="8667">MKVFALILSIFALACSALALKDPICALPSSEIGICRAMLPRYTYVAFSNECVKFFYGGCDGNENNFHTMEECVEKCKE</sequence>
<dbReference type="PANTHER" id="PTHR10083:SF374">
    <property type="entry name" value="BPTI_KUNITZ INHIBITOR DOMAIN-CONTAINING PROTEIN"/>
    <property type="match status" value="1"/>
</dbReference>
<evidence type="ECO:0000256" key="3">
    <source>
        <dbReference type="ARBA" id="ARBA00023157"/>
    </source>
</evidence>
<dbReference type="PRINTS" id="PR00759">
    <property type="entry name" value="BASICPTASE"/>
</dbReference>
<dbReference type="VEuPathDB" id="VectorBase:SCAU014499"/>